<dbReference type="RefSeq" id="XP_024738253.1">
    <property type="nucleotide sequence ID" value="XM_024876863.1"/>
</dbReference>
<dbReference type="Proteomes" id="UP000235371">
    <property type="component" value="Unassembled WGS sequence"/>
</dbReference>
<keyword evidence="4" id="KW-1185">Reference proteome</keyword>
<evidence type="ECO:0000313" key="4">
    <source>
        <dbReference type="Proteomes" id="UP000235371"/>
    </source>
</evidence>
<dbReference type="InterPro" id="IPR033121">
    <property type="entry name" value="PEPTIDASE_A1"/>
</dbReference>
<dbReference type="GeneID" id="36584940"/>
<dbReference type="AlphaFoldDB" id="A0A2J6TED0"/>
<dbReference type="SUPFAM" id="SSF50630">
    <property type="entry name" value="Acid proteases"/>
    <property type="match status" value="1"/>
</dbReference>
<accession>A0A2J6TED0</accession>
<dbReference type="InterPro" id="IPR021109">
    <property type="entry name" value="Peptidase_aspartic_dom_sf"/>
</dbReference>
<feature type="domain" description="Peptidase A1" evidence="2">
    <location>
        <begin position="36"/>
        <end position="155"/>
    </location>
</feature>
<dbReference type="Pfam" id="PF00026">
    <property type="entry name" value="Asp"/>
    <property type="match status" value="1"/>
</dbReference>
<gene>
    <name evidence="3" type="ORF">K444DRAFT_559296</name>
</gene>
<dbReference type="GO" id="GO:0004190">
    <property type="term" value="F:aspartic-type endopeptidase activity"/>
    <property type="evidence" value="ECO:0007669"/>
    <property type="project" value="UniProtKB-KW"/>
</dbReference>
<evidence type="ECO:0000259" key="2">
    <source>
        <dbReference type="PROSITE" id="PS51767"/>
    </source>
</evidence>
<reference evidence="3 4" key="1">
    <citation type="submission" date="2016-04" db="EMBL/GenBank/DDBJ databases">
        <title>A degradative enzymes factory behind the ericoid mycorrhizal symbiosis.</title>
        <authorList>
            <consortium name="DOE Joint Genome Institute"/>
            <person name="Martino E."/>
            <person name="Morin E."/>
            <person name="Grelet G."/>
            <person name="Kuo A."/>
            <person name="Kohler A."/>
            <person name="Daghino S."/>
            <person name="Barry K."/>
            <person name="Choi C."/>
            <person name="Cichocki N."/>
            <person name="Clum A."/>
            <person name="Copeland A."/>
            <person name="Hainaut M."/>
            <person name="Haridas S."/>
            <person name="Labutti K."/>
            <person name="Lindquist E."/>
            <person name="Lipzen A."/>
            <person name="Khouja H.-R."/>
            <person name="Murat C."/>
            <person name="Ohm R."/>
            <person name="Olson A."/>
            <person name="Spatafora J."/>
            <person name="Veneault-Fourrey C."/>
            <person name="Henrissat B."/>
            <person name="Grigoriev I."/>
            <person name="Martin F."/>
            <person name="Perotto S."/>
        </authorList>
    </citation>
    <scope>NUCLEOTIDE SEQUENCE [LARGE SCALE GENOMIC DNA]</scope>
    <source>
        <strain evidence="3 4">E</strain>
    </source>
</reference>
<dbReference type="EMBL" id="KZ613786">
    <property type="protein sequence ID" value="PMD61349.1"/>
    <property type="molecule type" value="Genomic_DNA"/>
</dbReference>
<dbReference type="GO" id="GO:0006508">
    <property type="term" value="P:proteolysis"/>
    <property type="evidence" value="ECO:0007669"/>
    <property type="project" value="InterPro"/>
</dbReference>
<dbReference type="PROSITE" id="PS00141">
    <property type="entry name" value="ASP_PROTEASE"/>
    <property type="match status" value="1"/>
</dbReference>
<protein>
    <recommendedName>
        <fullName evidence="2">Peptidase A1 domain-containing protein</fullName>
    </recommendedName>
</protein>
<evidence type="ECO:0000313" key="3">
    <source>
        <dbReference type="EMBL" id="PMD61349.1"/>
    </source>
</evidence>
<keyword evidence="1" id="KW-0064">Aspartyl protease</keyword>
<dbReference type="PROSITE" id="PS51767">
    <property type="entry name" value="PEPTIDASE_A1"/>
    <property type="match status" value="1"/>
</dbReference>
<name>A0A2J6TED0_9HELO</name>
<keyword evidence="1" id="KW-0645">Protease</keyword>
<organism evidence="3 4">
    <name type="scientific">Hyaloscypha bicolor E</name>
    <dbReference type="NCBI Taxonomy" id="1095630"/>
    <lineage>
        <taxon>Eukaryota</taxon>
        <taxon>Fungi</taxon>
        <taxon>Dikarya</taxon>
        <taxon>Ascomycota</taxon>
        <taxon>Pezizomycotina</taxon>
        <taxon>Leotiomycetes</taxon>
        <taxon>Helotiales</taxon>
        <taxon>Hyaloscyphaceae</taxon>
        <taxon>Hyaloscypha</taxon>
        <taxon>Hyaloscypha bicolor</taxon>
    </lineage>
</organism>
<dbReference type="InterPro" id="IPR001969">
    <property type="entry name" value="Aspartic_peptidase_AS"/>
</dbReference>
<sequence>MAATGASAARRQRLSKLLIANGSTTTLTSLFTGEEFAAEVEFGTQTFEMIVDTGSSDTWVVEAGFVCTDLDTGKTTTEGIELQRHKSPGTTTITQQSLILRTQLTATSVHIIPNQAPSRRFLVKPSPLNMGMASILLESREPRKSLSRGLQSIKR</sequence>
<evidence type="ECO:0000256" key="1">
    <source>
        <dbReference type="ARBA" id="ARBA00022750"/>
    </source>
</evidence>
<dbReference type="OrthoDB" id="15189at2759"/>
<proteinExistence type="predicted"/>
<keyword evidence="1" id="KW-0378">Hydrolase</keyword>
<dbReference type="Gene3D" id="2.40.70.10">
    <property type="entry name" value="Acid Proteases"/>
    <property type="match status" value="1"/>
</dbReference>